<gene>
    <name evidence="4" type="ORF">Bandiella_01212</name>
</gene>
<dbReference type="Gene3D" id="3.40.50.150">
    <property type="entry name" value="Vaccinia Virus protein VP39"/>
    <property type="match status" value="1"/>
</dbReference>
<reference evidence="4 5" key="1">
    <citation type="submission" date="2022-11" db="EMBL/GenBank/DDBJ databases">
        <title>Host association and intracellularity evolved multiple times independently in the Rickettsiales.</title>
        <authorList>
            <person name="Castelli M."/>
            <person name="Nardi T."/>
            <person name="Gammuto L."/>
            <person name="Bellinzona G."/>
            <person name="Sabaneyeva E."/>
            <person name="Potekhin A."/>
            <person name="Serra V."/>
            <person name="Petroni G."/>
            <person name="Sassera D."/>
        </authorList>
    </citation>
    <scope>NUCLEOTIDE SEQUENCE [LARGE SCALE GENOMIC DNA]</scope>
    <source>
        <strain evidence="4 5">NDG2</strain>
    </source>
</reference>
<dbReference type="RefSeq" id="WP_323732706.1">
    <property type="nucleotide sequence ID" value="NZ_CP110820.1"/>
</dbReference>
<evidence type="ECO:0000256" key="2">
    <source>
        <dbReference type="ARBA" id="ARBA00013346"/>
    </source>
</evidence>
<evidence type="ECO:0000313" key="5">
    <source>
        <dbReference type="Proteomes" id="UP001327219"/>
    </source>
</evidence>
<dbReference type="InterPro" id="IPR029063">
    <property type="entry name" value="SAM-dependent_MTases_sf"/>
</dbReference>
<accession>A0ABZ0ULR4</accession>
<comment type="similarity">
    <text evidence="1">Belongs to the methyltransferase superfamily. L-isoaspartyl/D-aspartyl protein methyltransferase family.</text>
</comment>
<dbReference type="Pfam" id="PF01135">
    <property type="entry name" value="PCMT"/>
    <property type="match status" value="1"/>
</dbReference>
<protein>
    <recommendedName>
        <fullName evidence="2">Protein-L-isoaspartate O-methyltransferase</fullName>
    </recommendedName>
    <alternativeName>
        <fullName evidence="3">Protein L-isoaspartyl methyltransferase</fullName>
    </alternativeName>
</protein>
<evidence type="ECO:0000313" key="4">
    <source>
        <dbReference type="EMBL" id="WPX97071.1"/>
    </source>
</evidence>
<dbReference type="PANTHER" id="PTHR11579">
    <property type="entry name" value="PROTEIN-L-ISOASPARTATE O-METHYLTRANSFERASE"/>
    <property type="match status" value="1"/>
</dbReference>
<dbReference type="CDD" id="cd02440">
    <property type="entry name" value="AdoMet_MTases"/>
    <property type="match status" value="1"/>
</dbReference>
<dbReference type="SUPFAM" id="SSF53335">
    <property type="entry name" value="S-adenosyl-L-methionine-dependent methyltransferases"/>
    <property type="match status" value="1"/>
</dbReference>
<dbReference type="EMBL" id="CP110820">
    <property type="protein sequence ID" value="WPX97071.1"/>
    <property type="molecule type" value="Genomic_DNA"/>
</dbReference>
<sequence>MQKLENLGNKYFEKARYNMVYNQLVPNGVTDKNIIDAMLKVFRHKFVDNKWRDVAYVDSILPIRDTQTFIDDNRYLMTPMVFAKMLQAGEINSNSTVLDVGVNSGYSSIIISTIAQNVVAIDVDRRILKTALGHVLLMHAEKKIEFYVTMEFKHNSDGARFDLIFVNGILNQIPEFLKSRLLENGRLTLIEKKNHLAQAVKYVKHRGNLIREVLFNVDADYRLNVYMDLNGSLV</sequence>
<dbReference type="PANTHER" id="PTHR11579:SF18">
    <property type="entry name" value="PROTEIN-L-ISOASPARTATE O-METHYLTRANSFERASE"/>
    <property type="match status" value="1"/>
</dbReference>
<name>A0ABZ0ULR4_9RICK</name>
<dbReference type="InterPro" id="IPR000682">
    <property type="entry name" value="PCMT"/>
</dbReference>
<keyword evidence="5" id="KW-1185">Reference proteome</keyword>
<organism evidence="4 5">
    <name type="scientific">Candidatus Bandiella euplotis</name>
    <dbReference type="NCBI Taxonomy" id="1664265"/>
    <lineage>
        <taxon>Bacteria</taxon>
        <taxon>Pseudomonadati</taxon>
        <taxon>Pseudomonadota</taxon>
        <taxon>Alphaproteobacteria</taxon>
        <taxon>Rickettsiales</taxon>
        <taxon>Candidatus Midichloriaceae</taxon>
        <taxon>Candidatus Bandiella</taxon>
    </lineage>
</organism>
<evidence type="ECO:0000256" key="1">
    <source>
        <dbReference type="ARBA" id="ARBA00005369"/>
    </source>
</evidence>
<dbReference type="Proteomes" id="UP001327219">
    <property type="component" value="Chromosome"/>
</dbReference>
<evidence type="ECO:0000256" key="3">
    <source>
        <dbReference type="ARBA" id="ARBA00030757"/>
    </source>
</evidence>
<proteinExistence type="inferred from homology"/>